<evidence type="ECO:0000256" key="2">
    <source>
        <dbReference type="SAM" id="Phobius"/>
    </source>
</evidence>
<sequence length="164" mass="16968">MRTPYGCRRNPVLRYGFAVAIAAVALATGCASTTTGARTEGAEAAERRPYESGETASSPAAGLGDPAAVAAAYVVASGSGGAAEEVGRVRALVTERFARAMGRASGDGGAVRVEQVFVPDGAPSPTADRRYVTVTGHRGDEPLQVSLRLVRVGGRWLVDEIFLF</sequence>
<dbReference type="RefSeq" id="WP_394300615.1">
    <property type="nucleotide sequence ID" value="NZ_JBHMQT010000013.1"/>
</dbReference>
<gene>
    <name evidence="3" type="ORF">ACFHYQ_08845</name>
</gene>
<feature type="transmembrane region" description="Helical" evidence="2">
    <location>
        <begin position="12"/>
        <end position="29"/>
    </location>
</feature>
<dbReference type="PROSITE" id="PS51257">
    <property type="entry name" value="PROKAR_LIPOPROTEIN"/>
    <property type="match status" value="1"/>
</dbReference>
<reference evidence="3 4" key="1">
    <citation type="submission" date="2024-09" db="EMBL/GenBank/DDBJ databases">
        <authorList>
            <person name="Sun Q."/>
            <person name="Mori K."/>
        </authorList>
    </citation>
    <scope>NUCLEOTIDE SEQUENCE [LARGE SCALE GENOMIC DNA]</scope>
    <source>
        <strain evidence="3 4">TBRC 1851</strain>
    </source>
</reference>
<evidence type="ECO:0000313" key="3">
    <source>
        <dbReference type="EMBL" id="MFC0862403.1"/>
    </source>
</evidence>
<evidence type="ECO:0000313" key="4">
    <source>
        <dbReference type="Proteomes" id="UP001589870"/>
    </source>
</evidence>
<accession>A0ABV6U1R3</accession>
<dbReference type="EMBL" id="JBHMQT010000013">
    <property type="protein sequence ID" value="MFC0862403.1"/>
    <property type="molecule type" value="Genomic_DNA"/>
</dbReference>
<evidence type="ECO:0000256" key="1">
    <source>
        <dbReference type="SAM" id="MobiDB-lite"/>
    </source>
</evidence>
<protein>
    <recommendedName>
        <fullName evidence="5">DUF4878 domain-containing protein</fullName>
    </recommendedName>
</protein>
<comment type="caution">
    <text evidence="3">The sequence shown here is derived from an EMBL/GenBank/DDBJ whole genome shotgun (WGS) entry which is preliminary data.</text>
</comment>
<keyword evidence="2" id="KW-0472">Membrane</keyword>
<feature type="compositionally biased region" description="Basic and acidic residues" evidence="1">
    <location>
        <begin position="40"/>
        <end position="51"/>
    </location>
</feature>
<feature type="region of interest" description="Disordered" evidence="1">
    <location>
        <begin position="35"/>
        <end position="61"/>
    </location>
</feature>
<keyword evidence="4" id="KW-1185">Reference proteome</keyword>
<evidence type="ECO:0008006" key="5">
    <source>
        <dbReference type="Google" id="ProtNLM"/>
    </source>
</evidence>
<name>A0ABV6U1R3_9ACTN</name>
<organism evidence="3 4">
    <name type="scientific">Sphaerimonospora cavernae</name>
    <dbReference type="NCBI Taxonomy" id="1740611"/>
    <lineage>
        <taxon>Bacteria</taxon>
        <taxon>Bacillati</taxon>
        <taxon>Actinomycetota</taxon>
        <taxon>Actinomycetes</taxon>
        <taxon>Streptosporangiales</taxon>
        <taxon>Streptosporangiaceae</taxon>
        <taxon>Sphaerimonospora</taxon>
    </lineage>
</organism>
<keyword evidence="2" id="KW-1133">Transmembrane helix</keyword>
<proteinExistence type="predicted"/>
<dbReference type="Proteomes" id="UP001589870">
    <property type="component" value="Unassembled WGS sequence"/>
</dbReference>
<keyword evidence="2" id="KW-0812">Transmembrane</keyword>